<keyword evidence="3" id="KW-1185">Reference proteome</keyword>
<feature type="region of interest" description="Disordered" evidence="1">
    <location>
        <begin position="1"/>
        <end position="77"/>
    </location>
</feature>
<evidence type="ECO:0000256" key="1">
    <source>
        <dbReference type="SAM" id="MobiDB-lite"/>
    </source>
</evidence>
<feature type="region of interest" description="Disordered" evidence="1">
    <location>
        <begin position="138"/>
        <end position="319"/>
    </location>
</feature>
<feature type="region of interest" description="Disordered" evidence="1">
    <location>
        <begin position="388"/>
        <end position="467"/>
    </location>
</feature>
<accession>A0A2V1E6F4</accession>
<feature type="region of interest" description="Disordered" evidence="1">
    <location>
        <begin position="347"/>
        <end position="376"/>
    </location>
</feature>
<feature type="compositionally biased region" description="Polar residues" evidence="1">
    <location>
        <begin position="347"/>
        <end position="369"/>
    </location>
</feature>
<dbReference type="Proteomes" id="UP000244855">
    <property type="component" value="Unassembled WGS sequence"/>
</dbReference>
<dbReference type="AlphaFoldDB" id="A0A2V1E6F4"/>
<feature type="compositionally biased region" description="Basic and acidic residues" evidence="1">
    <location>
        <begin position="17"/>
        <end position="29"/>
    </location>
</feature>
<feature type="compositionally biased region" description="Basic and acidic residues" evidence="1">
    <location>
        <begin position="455"/>
        <end position="465"/>
    </location>
</feature>
<feature type="compositionally biased region" description="Polar residues" evidence="1">
    <location>
        <begin position="264"/>
        <end position="284"/>
    </location>
</feature>
<feature type="compositionally biased region" description="Polar residues" evidence="1">
    <location>
        <begin position="398"/>
        <end position="407"/>
    </location>
</feature>
<evidence type="ECO:0000313" key="2">
    <source>
        <dbReference type="EMBL" id="PVI04875.1"/>
    </source>
</evidence>
<sequence>MPGLLGRSKSFRMLRKGGHDGPHPRETDKTTPPVARSHLDVGRLKEAPVPITDRSVETPDMLQRPQTSGGVGDRPPPFHKVRPFHHENNSFNFAPHSPAKPNALLYAAEVYESTEGVIGIALGSPTMASHSQWNVASPGSDFTTNTQGPVTHISSNYQPMDPYSQNGVVDVQQDMPKPKLSRWRSLFKKTGPPPRSQEKEPFYQLSKTMPPARADSHHDEEPQEEEQSIQSPASYSYNPSIRESRKLPKGQPQPAVDTRPRALTLNTAQQKPKMTLLRSASNAISPRFPKKAPSPPIVPQVVVSSDPKPTSSQPWSTLSTEKPLLNVAIPEVRMERYSVMFSSLLQENGASNPCSDSTSTASPIQKAQDSTPTLTASSSLLQRRQAEQLKPLDRLSIKNPSQNSSLKPQRRATSPAHAKSPSGNLSLFPSPNTSRAPSPRSLHSSVNRPRPVRRSHTEPVNDSPRHSKFFAQDEDLSIGVALTPQISEVITPMTSTPMTSSPTSYRNSFDSTHDELTVKRSDVVANSKPLVHEDSKEPEWEILAPKRFPSAKITKSDALRSHPSVGLEDPPSSAPLDVIATASPVTLIRSPSNSVRVSQHVISLSPAARSATTPTPTSAKTTTATVGIARSVSVSRTNSPLLKPASAGVSPNTIDARLGDPRALTPTLVELGKNRRSHRVQLVDA</sequence>
<organism evidence="2 3">
    <name type="scientific">Periconia macrospinosa</name>
    <dbReference type="NCBI Taxonomy" id="97972"/>
    <lineage>
        <taxon>Eukaryota</taxon>
        <taxon>Fungi</taxon>
        <taxon>Dikarya</taxon>
        <taxon>Ascomycota</taxon>
        <taxon>Pezizomycotina</taxon>
        <taxon>Dothideomycetes</taxon>
        <taxon>Pleosporomycetidae</taxon>
        <taxon>Pleosporales</taxon>
        <taxon>Massarineae</taxon>
        <taxon>Periconiaceae</taxon>
        <taxon>Periconia</taxon>
    </lineage>
</organism>
<feature type="compositionally biased region" description="Polar residues" evidence="1">
    <location>
        <begin position="138"/>
        <end position="167"/>
    </location>
</feature>
<feature type="compositionally biased region" description="Polar residues" evidence="1">
    <location>
        <begin position="421"/>
        <end position="436"/>
    </location>
</feature>
<feature type="compositionally biased region" description="Basic and acidic residues" evidence="1">
    <location>
        <begin position="37"/>
        <end position="46"/>
    </location>
</feature>
<protein>
    <submittedName>
        <fullName evidence="2">Uncharacterized protein</fullName>
    </submittedName>
</protein>
<dbReference type="EMBL" id="KZ805318">
    <property type="protein sequence ID" value="PVI04875.1"/>
    <property type="molecule type" value="Genomic_DNA"/>
</dbReference>
<evidence type="ECO:0000313" key="3">
    <source>
        <dbReference type="Proteomes" id="UP000244855"/>
    </source>
</evidence>
<name>A0A2V1E6F4_9PLEO</name>
<reference evidence="2 3" key="1">
    <citation type="journal article" date="2018" name="Sci. Rep.">
        <title>Comparative genomics provides insights into the lifestyle and reveals functional heterogeneity of dark septate endophytic fungi.</title>
        <authorList>
            <person name="Knapp D.G."/>
            <person name="Nemeth J.B."/>
            <person name="Barry K."/>
            <person name="Hainaut M."/>
            <person name="Henrissat B."/>
            <person name="Johnson J."/>
            <person name="Kuo A."/>
            <person name="Lim J.H.P."/>
            <person name="Lipzen A."/>
            <person name="Nolan M."/>
            <person name="Ohm R.A."/>
            <person name="Tamas L."/>
            <person name="Grigoriev I.V."/>
            <person name="Spatafora J.W."/>
            <person name="Nagy L.G."/>
            <person name="Kovacs G.M."/>
        </authorList>
    </citation>
    <scope>NUCLEOTIDE SEQUENCE [LARGE SCALE GENOMIC DNA]</scope>
    <source>
        <strain evidence="2 3">DSE2036</strain>
    </source>
</reference>
<dbReference type="OrthoDB" id="5404004at2759"/>
<feature type="compositionally biased region" description="Polar residues" evidence="1">
    <location>
        <begin position="307"/>
        <end position="319"/>
    </location>
</feature>
<gene>
    <name evidence="2" type="ORF">DM02DRAFT_651307</name>
</gene>
<proteinExistence type="predicted"/>